<dbReference type="GO" id="GO:0003712">
    <property type="term" value="F:transcription coregulator activity"/>
    <property type="evidence" value="ECO:0007669"/>
    <property type="project" value="TreeGrafter"/>
</dbReference>
<comment type="subcellular location">
    <subcellularLocation>
        <location evidence="1">Nucleus</location>
    </subcellularLocation>
</comment>
<dbReference type="GO" id="GO:0032454">
    <property type="term" value="F:histone H3K9 demethylase activity"/>
    <property type="evidence" value="ECO:0007669"/>
    <property type="project" value="InterPro"/>
</dbReference>
<comment type="caution">
    <text evidence="5">The sequence shown here is derived from an EMBL/GenBank/DDBJ whole genome shotgun (WGS) entry which is preliminary data.</text>
</comment>
<protein>
    <submittedName>
        <fullName evidence="5">Uncharacterized protein</fullName>
    </submittedName>
</protein>
<keyword evidence="6" id="KW-1185">Reference proteome</keyword>
<dbReference type="EMBL" id="JAAGAX010000034">
    <property type="protein sequence ID" value="KAF2283014.1"/>
    <property type="molecule type" value="Genomic_DNA"/>
</dbReference>
<dbReference type="PANTHER" id="PTHR12549:SF37">
    <property type="entry name" value="LYSINE-SPECIFIC DEMETHYLASE JMJ26"/>
    <property type="match status" value="1"/>
</dbReference>
<comment type="similarity">
    <text evidence="2">Belongs to the JARID1 histone demethylase family.</text>
</comment>
<evidence type="ECO:0000256" key="4">
    <source>
        <dbReference type="ARBA" id="ARBA00023242"/>
    </source>
</evidence>
<evidence type="ECO:0000313" key="5">
    <source>
        <dbReference type="EMBL" id="KAF2283014.1"/>
    </source>
</evidence>
<dbReference type="Proteomes" id="UP000467840">
    <property type="component" value="Unassembled WGS sequence"/>
</dbReference>
<dbReference type="PANTHER" id="PTHR12549">
    <property type="entry name" value="JMJC DOMAIN-CONTAINING HISTONE DEMETHYLATION PROTEIN"/>
    <property type="match status" value="1"/>
</dbReference>
<sequence length="182" mass="20956">MVEIHCLFDFENAEDQGEPTVVLWNANDDGSISCAQKNGGCGDCVLELKRGISTCQFFKGYTEGRRYENFWPEMLKLKDWPPSVKFEDLLPRIVMSLSVHCHFKNIVIPRLVLNLGHLNKELEKPYYSCWLPTQVRNLKSCTKVAVDFVSPENVRECLRLTKSSGNFQRTPGLEKTNLRSRR</sequence>
<evidence type="ECO:0000313" key="6">
    <source>
        <dbReference type="Proteomes" id="UP000467840"/>
    </source>
</evidence>
<name>A0A6A6K3B4_HEVBR</name>
<dbReference type="InterPro" id="IPR045109">
    <property type="entry name" value="LSDs-like"/>
</dbReference>
<keyword evidence="4" id="KW-0539">Nucleus</keyword>
<reference evidence="5 6" key="1">
    <citation type="journal article" date="2020" name="Mol. Plant">
        <title>The Chromosome-Based Rubber Tree Genome Provides New Insights into Spurge Genome Evolution and Rubber Biosynthesis.</title>
        <authorList>
            <person name="Liu J."/>
            <person name="Shi C."/>
            <person name="Shi C.C."/>
            <person name="Li W."/>
            <person name="Zhang Q.J."/>
            <person name="Zhang Y."/>
            <person name="Li K."/>
            <person name="Lu H.F."/>
            <person name="Shi C."/>
            <person name="Zhu S.T."/>
            <person name="Xiao Z.Y."/>
            <person name="Nan H."/>
            <person name="Yue Y."/>
            <person name="Zhu X.G."/>
            <person name="Wu Y."/>
            <person name="Hong X.N."/>
            <person name="Fan G.Y."/>
            <person name="Tong Y."/>
            <person name="Zhang D."/>
            <person name="Mao C.L."/>
            <person name="Liu Y.L."/>
            <person name="Hao S.J."/>
            <person name="Liu W.Q."/>
            <person name="Lv M.Q."/>
            <person name="Zhang H.B."/>
            <person name="Liu Y."/>
            <person name="Hu-Tang G.R."/>
            <person name="Wang J.P."/>
            <person name="Wang J.H."/>
            <person name="Sun Y.H."/>
            <person name="Ni S.B."/>
            <person name="Chen W.B."/>
            <person name="Zhang X.C."/>
            <person name="Jiao Y.N."/>
            <person name="Eichler E.E."/>
            <person name="Li G.H."/>
            <person name="Liu X."/>
            <person name="Gao L.Z."/>
        </authorList>
    </citation>
    <scope>NUCLEOTIDE SEQUENCE [LARGE SCALE GENOMIC DNA]</scope>
    <source>
        <strain evidence="6">cv. GT1</strain>
        <tissue evidence="5">Leaf</tissue>
    </source>
</reference>
<proteinExistence type="inferred from homology"/>
<dbReference type="GO" id="GO:0000785">
    <property type="term" value="C:chromatin"/>
    <property type="evidence" value="ECO:0007669"/>
    <property type="project" value="TreeGrafter"/>
</dbReference>
<dbReference type="AlphaFoldDB" id="A0A6A6K3B4"/>
<evidence type="ECO:0000256" key="3">
    <source>
        <dbReference type="ARBA" id="ARBA00022723"/>
    </source>
</evidence>
<dbReference type="Gene3D" id="2.60.120.650">
    <property type="entry name" value="Cupin"/>
    <property type="match status" value="2"/>
</dbReference>
<dbReference type="GO" id="GO:0000118">
    <property type="term" value="C:histone deacetylase complex"/>
    <property type="evidence" value="ECO:0007669"/>
    <property type="project" value="TreeGrafter"/>
</dbReference>
<dbReference type="GO" id="GO:0006357">
    <property type="term" value="P:regulation of transcription by RNA polymerase II"/>
    <property type="evidence" value="ECO:0007669"/>
    <property type="project" value="TreeGrafter"/>
</dbReference>
<dbReference type="GO" id="GO:0031490">
    <property type="term" value="F:chromatin DNA binding"/>
    <property type="evidence" value="ECO:0007669"/>
    <property type="project" value="TreeGrafter"/>
</dbReference>
<keyword evidence="3" id="KW-0479">Metal-binding</keyword>
<accession>A0A6A6K3B4</accession>
<gene>
    <name evidence="5" type="ORF">GH714_043381</name>
</gene>
<organism evidence="5 6">
    <name type="scientific">Hevea brasiliensis</name>
    <name type="common">Para rubber tree</name>
    <name type="synonym">Siphonia brasiliensis</name>
    <dbReference type="NCBI Taxonomy" id="3981"/>
    <lineage>
        <taxon>Eukaryota</taxon>
        <taxon>Viridiplantae</taxon>
        <taxon>Streptophyta</taxon>
        <taxon>Embryophyta</taxon>
        <taxon>Tracheophyta</taxon>
        <taxon>Spermatophyta</taxon>
        <taxon>Magnoliopsida</taxon>
        <taxon>eudicotyledons</taxon>
        <taxon>Gunneridae</taxon>
        <taxon>Pentapetalae</taxon>
        <taxon>rosids</taxon>
        <taxon>fabids</taxon>
        <taxon>Malpighiales</taxon>
        <taxon>Euphorbiaceae</taxon>
        <taxon>Crotonoideae</taxon>
        <taxon>Micrandreae</taxon>
        <taxon>Hevea</taxon>
    </lineage>
</organism>
<dbReference type="GO" id="GO:0046872">
    <property type="term" value="F:metal ion binding"/>
    <property type="evidence" value="ECO:0007669"/>
    <property type="project" value="UniProtKB-KW"/>
</dbReference>
<evidence type="ECO:0000256" key="2">
    <source>
        <dbReference type="ARBA" id="ARBA00006801"/>
    </source>
</evidence>
<evidence type="ECO:0000256" key="1">
    <source>
        <dbReference type="ARBA" id="ARBA00004123"/>
    </source>
</evidence>